<evidence type="ECO:0000256" key="4">
    <source>
        <dbReference type="ARBA" id="ARBA00010617"/>
    </source>
</evidence>
<dbReference type="GO" id="GO:0008392">
    <property type="term" value="F:arachidonate epoxygenase activity"/>
    <property type="evidence" value="ECO:0007669"/>
    <property type="project" value="TreeGrafter"/>
</dbReference>
<name>A0AAV3AFC2_PYXAD</name>
<dbReference type="Gene3D" id="1.10.630.10">
    <property type="entry name" value="Cytochrome P450"/>
    <property type="match status" value="1"/>
</dbReference>
<dbReference type="InterPro" id="IPR017972">
    <property type="entry name" value="Cyt_P450_CS"/>
</dbReference>
<evidence type="ECO:0000256" key="8">
    <source>
        <dbReference type="ARBA" id="ARBA00022848"/>
    </source>
</evidence>
<dbReference type="PANTHER" id="PTHR24300">
    <property type="entry name" value="CYTOCHROME P450 508A4-RELATED"/>
    <property type="match status" value="1"/>
</dbReference>
<dbReference type="GO" id="GO:0020037">
    <property type="term" value="F:heme binding"/>
    <property type="evidence" value="ECO:0007669"/>
    <property type="project" value="InterPro"/>
</dbReference>
<evidence type="ECO:0000256" key="2">
    <source>
        <dbReference type="ARBA" id="ARBA00004524"/>
    </source>
</evidence>
<dbReference type="Proteomes" id="UP001181693">
    <property type="component" value="Unassembled WGS sequence"/>
</dbReference>
<proteinExistence type="inferred from homology"/>
<reference evidence="16" key="1">
    <citation type="thesis" date="2020" institute="ProQuest LLC" country="789 East Eisenhower Parkway, Ann Arbor, MI, USA">
        <title>Comparative Genomics and Chromosome Evolution.</title>
        <authorList>
            <person name="Mudd A.B."/>
        </authorList>
    </citation>
    <scope>NUCLEOTIDE SEQUENCE</scope>
    <source>
        <strain evidence="16">1538</strain>
        <tissue evidence="16">Blood</tissue>
    </source>
</reference>
<comment type="cofactor">
    <cofactor evidence="1 13">
        <name>heme</name>
        <dbReference type="ChEBI" id="CHEBI:30413"/>
    </cofactor>
</comment>
<comment type="subcellular location">
    <subcellularLocation>
        <location evidence="3">Endoplasmic reticulum membrane</location>
    </subcellularLocation>
    <subcellularLocation>
        <location evidence="2">Microsome membrane</location>
    </subcellularLocation>
</comment>
<evidence type="ECO:0000256" key="9">
    <source>
        <dbReference type="ARBA" id="ARBA00023002"/>
    </source>
</evidence>
<evidence type="ECO:0000256" key="5">
    <source>
        <dbReference type="ARBA" id="ARBA00022617"/>
    </source>
</evidence>
<keyword evidence="15" id="KW-0812">Transmembrane</keyword>
<comment type="similarity">
    <text evidence="4 14">Belongs to the cytochrome P450 family.</text>
</comment>
<sequence length="494" mass="56818">MAGNVATSLVLVSVVTLLIYLIKWWMNVRKKDLPPGPTPLPLVGNVMQISTTEMPQSLVKLSEKYGPVYTVYLGKDRVVMLIGYDAVKEALVDHGDVFTDRGSIDLTELFFKDFGILMSNGERWKTLRRFSLTTLRNFGMGKRSVEERIQEEARCLRDMFMKIKDSPFNPSNLLRLAVSDVICSIVFGERFDYEDERFVTLLRLLQESVTLINTKAVQIIGLFPNLMRHVPGPHQKIIKNFKMIRDFVEDFAKEHRQTLDVNCPRDFIDCFLIKMDEEKNNPKTEFHMDNLKETVSDLFFAGTETTSITLRYGFLILLKYPEIQERIHKEIDNVIGSDRCPSVEDRSKMPYTDAVIHEIQRFADIVPGGLLHAATKNTIFRGYHIPKGTLLLPILTSVLKDPTQFKNPHKFDPGHFLNENGTFKKNDAFMPFSAGKRLCMGEGLARMELFLFFTTILQRFTLKPTVDRKYIEITPEPNTNASRPRDYEMLAVPR</sequence>
<dbReference type="Pfam" id="PF00067">
    <property type="entry name" value="p450"/>
    <property type="match status" value="1"/>
</dbReference>
<dbReference type="GO" id="GO:0006805">
    <property type="term" value="P:xenobiotic metabolic process"/>
    <property type="evidence" value="ECO:0007669"/>
    <property type="project" value="TreeGrafter"/>
</dbReference>
<evidence type="ECO:0000256" key="12">
    <source>
        <dbReference type="ARBA" id="ARBA00023136"/>
    </source>
</evidence>
<dbReference type="FunFam" id="1.10.630.10:FF:000001">
    <property type="entry name" value="Cytochrome P450, family 2"/>
    <property type="match status" value="1"/>
</dbReference>
<keyword evidence="11 14" id="KW-0503">Monooxygenase</keyword>
<evidence type="ECO:0000313" key="17">
    <source>
        <dbReference type="Proteomes" id="UP001181693"/>
    </source>
</evidence>
<evidence type="ECO:0000313" key="16">
    <source>
        <dbReference type="EMBL" id="DBA20618.1"/>
    </source>
</evidence>
<keyword evidence="6 13" id="KW-0479">Metal-binding</keyword>
<keyword evidence="5 13" id="KW-0349">Heme</keyword>
<comment type="caution">
    <text evidence="16">The sequence shown here is derived from an EMBL/GenBank/DDBJ whole genome shotgun (WGS) entry which is preliminary data.</text>
</comment>
<dbReference type="PANTHER" id="PTHR24300:SF394">
    <property type="entry name" value="CYTOCHROME P450 2H2"/>
    <property type="match status" value="1"/>
</dbReference>
<dbReference type="GO" id="GO:0005506">
    <property type="term" value="F:iron ion binding"/>
    <property type="evidence" value="ECO:0007669"/>
    <property type="project" value="InterPro"/>
</dbReference>
<keyword evidence="7" id="KW-0256">Endoplasmic reticulum</keyword>
<dbReference type="InterPro" id="IPR002401">
    <property type="entry name" value="Cyt_P450_E_grp-I"/>
</dbReference>
<organism evidence="16 17">
    <name type="scientific">Pyxicephalus adspersus</name>
    <name type="common">African bullfrog</name>
    <dbReference type="NCBI Taxonomy" id="30357"/>
    <lineage>
        <taxon>Eukaryota</taxon>
        <taxon>Metazoa</taxon>
        <taxon>Chordata</taxon>
        <taxon>Craniata</taxon>
        <taxon>Vertebrata</taxon>
        <taxon>Euteleostomi</taxon>
        <taxon>Amphibia</taxon>
        <taxon>Batrachia</taxon>
        <taxon>Anura</taxon>
        <taxon>Neobatrachia</taxon>
        <taxon>Ranoidea</taxon>
        <taxon>Pyxicephalidae</taxon>
        <taxon>Pyxicephalinae</taxon>
        <taxon>Pyxicephalus</taxon>
    </lineage>
</organism>
<dbReference type="SUPFAM" id="SSF48264">
    <property type="entry name" value="Cytochrome P450"/>
    <property type="match status" value="1"/>
</dbReference>
<evidence type="ECO:0000256" key="3">
    <source>
        <dbReference type="ARBA" id="ARBA00004586"/>
    </source>
</evidence>
<dbReference type="InterPro" id="IPR036396">
    <property type="entry name" value="Cyt_P450_sf"/>
</dbReference>
<evidence type="ECO:0000256" key="6">
    <source>
        <dbReference type="ARBA" id="ARBA00022723"/>
    </source>
</evidence>
<evidence type="ECO:0000256" key="14">
    <source>
        <dbReference type="RuleBase" id="RU000461"/>
    </source>
</evidence>
<dbReference type="PRINTS" id="PR00385">
    <property type="entry name" value="P450"/>
</dbReference>
<dbReference type="PROSITE" id="PS00086">
    <property type="entry name" value="CYTOCHROME_P450"/>
    <property type="match status" value="1"/>
</dbReference>
<dbReference type="InterPro" id="IPR001128">
    <property type="entry name" value="Cyt_P450"/>
</dbReference>
<evidence type="ECO:0000256" key="10">
    <source>
        <dbReference type="ARBA" id="ARBA00023004"/>
    </source>
</evidence>
<dbReference type="AlphaFoldDB" id="A0AAV3AFC2"/>
<accession>A0AAV3AFC2</accession>
<keyword evidence="15" id="KW-1133">Transmembrane helix</keyword>
<feature type="binding site" description="axial binding residue" evidence="13">
    <location>
        <position position="439"/>
    </location>
    <ligand>
        <name>heme</name>
        <dbReference type="ChEBI" id="CHEBI:30413"/>
    </ligand>
    <ligandPart>
        <name>Fe</name>
        <dbReference type="ChEBI" id="CHEBI:18248"/>
    </ligandPart>
</feature>
<evidence type="ECO:0000256" key="11">
    <source>
        <dbReference type="ARBA" id="ARBA00023033"/>
    </source>
</evidence>
<dbReference type="PRINTS" id="PR00463">
    <property type="entry name" value="EP450I"/>
</dbReference>
<evidence type="ECO:0000256" key="13">
    <source>
        <dbReference type="PIRSR" id="PIRSR602401-1"/>
    </source>
</evidence>
<keyword evidence="9 14" id="KW-0560">Oxidoreductase</keyword>
<evidence type="ECO:0000256" key="7">
    <source>
        <dbReference type="ARBA" id="ARBA00022824"/>
    </source>
</evidence>
<protein>
    <submittedName>
        <fullName evidence="16">Uncharacterized protein</fullName>
    </submittedName>
</protein>
<dbReference type="GO" id="GO:0019373">
    <property type="term" value="P:epoxygenase P450 pathway"/>
    <property type="evidence" value="ECO:0007669"/>
    <property type="project" value="TreeGrafter"/>
</dbReference>
<keyword evidence="8" id="KW-0492">Microsome</keyword>
<dbReference type="InterPro" id="IPR050182">
    <property type="entry name" value="Cytochrome_P450_fam2"/>
</dbReference>
<dbReference type="PRINTS" id="PR01684">
    <property type="entry name" value="EP450ICYP2A"/>
</dbReference>
<keyword evidence="17" id="KW-1185">Reference proteome</keyword>
<dbReference type="GO" id="GO:0016712">
    <property type="term" value="F:oxidoreductase activity, acting on paired donors, with incorporation or reduction of molecular oxygen, reduced flavin or flavoprotein as one donor, and incorporation of one atom of oxygen"/>
    <property type="evidence" value="ECO:0007669"/>
    <property type="project" value="InterPro"/>
</dbReference>
<keyword evidence="12 15" id="KW-0472">Membrane</keyword>
<keyword evidence="10 13" id="KW-0408">Iron</keyword>
<gene>
    <name evidence="16" type="ORF">GDO54_017378</name>
</gene>
<evidence type="ECO:0000256" key="1">
    <source>
        <dbReference type="ARBA" id="ARBA00001971"/>
    </source>
</evidence>
<feature type="transmembrane region" description="Helical" evidence="15">
    <location>
        <begin position="6"/>
        <end position="26"/>
    </location>
</feature>
<dbReference type="InterPro" id="IPR008067">
    <property type="entry name" value="Cyt_P450_E_grp-I_CYP2A-like"/>
</dbReference>
<dbReference type="GO" id="GO:0005789">
    <property type="term" value="C:endoplasmic reticulum membrane"/>
    <property type="evidence" value="ECO:0007669"/>
    <property type="project" value="UniProtKB-SubCell"/>
</dbReference>
<evidence type="ECO:0000256" key="15">
    <source>
        <dbReference type="SAM" id="Phobius"/>
    </source>
</evidence>
<dbReference type="EMBL" id="DYDO01000007">
    <property type="protein sequence ID" value="DBA20618.1"/>
    <property type="molecule type" value="Genomic_DNA"/>
</dbReference>